<evidence type="ECO:0000256" key="1">
    <source>
        <dbReference type="ARBA" id="ARBA00005417"/>
    </source>
</evidence>
<dbReference type="PROSITE" id="PS00211">
    <property type="entry name" value="ABC_TRANSPORTER_1"/>
    <property type="match status" value="1"/>
</dbReference>
<evidence type="ECO:0000259" key="6">
    <source>
        <dbReference type="PROSITE" id="PS50893"/>
    </source>
</evidence>
<dbReference type="GO" id="GO:0005524">
    <property type="term" value="F:ATP binding"/>
    <property type="evidence" value="ECO:0007669"/>
    <property type="project" value="UniProtKB-KW"/>
</dbReference>
<dbReference type="GO" id="GO:0016887">
    <property type="term" value="F:ATP hydrolysis activity"/>
    <property type="evidence" value="ECO:0007669"/>
    <property type="project" value="InterPro"/>
</dbReference>
<evidence type="ECO:0000256" key="2">
    <source>
        <dbReference type="ARBA" id="ARBA00022448"/>
    </source>
</evidence>
<organism evidence="7 8">
    <name type="scientific">Granulicella sibirica</name>
    <dbReference type="NCBI Taxonomy" id="2479048"/>
    <lineage>
        <taxon>Bacteria</taxon>
        <taxon>Pseudomonadati</taxon>
        <taxon>Acidobacteriota</taxon>
        <taxon>Terriglobia</taxon>
        <taxon>Terriglobales</taxon>
        <taxon>Acidobacteriaceae</taxon>
        <taxon>Granulicella</taxon>
    </lineage>
</organism>
<dbReference type="SMART" id="SM00382">
    <property type="entry name" value="AAA"/>
    <property type="match status" value="1"/>
</dbReference>
<evidence type="ECO:0000256" key="4">
    <source>
        <dbReference type="ARBA" id="ARBA00022741"/>
    </source>
</evidence>
<feature type="domain" description="ABC transporter" evidence="6">
    <location>
        <begin position="2"/>
        <end position="232"/>
    </location>
</feature>
<gene>
    <name evidence="7" type="ORF">GRAN_2089</name>
</gene>
<dbReference type="SUPFAM" id="SSF52540">
    <property type="entry name" value="P-loop containing nucleoside triphosphate hydrolases"/>
    <property type="match status" value="1"/>
</dbReference>
<dbReference type="Pfam" id="PF00005">
    <property type="entry name" value="ABC_tran"/>
    <property type="match status" value="1"/>
</dbReference>
<keyword evidence="2" id="KW-0813">Transport</keyword>
<proteinExistence type="inferred from homology"/>
<dbReference type="PROSITE" id="PS50893">
    <property type="entry name" value="ABC_TRANSPORTER_2"/>
    <property type="match status" value="1"/>
</dbReference>
<reference evidence="8" key="2">
    <citation type="submission" date="2019-02" db="EMBL/GenBank/DDBJ databases">
        <title>Granulicella sibirica sp. nov., a psychrotolerant acidobacterium isolated from an organic soil layer in forested tundra, West Siberia.</title>
        <authorList>
            <person name="Oshkin I.Y."/>
            <person name="Kulichevskaya I.S."/>
            <person name="Rijpstra W.I.C."/>
            <person name="Sinninghe Damste J.S."/>
            <person name="Rakitin A.L."/>
            <person name="Ravin N.V."/>
            <person name="Dedysh S.N."/>
        </authorList>
    </citation>
    <scope>NUCLEOTIDE SEQUENCE [LARGE SCALE GENOMIC DNA]</scope>
    <source>
        <strain evidence="8">AF10</strain>
    </source>
</reference>
<dbReference type="InterPro" id="IPR003439">
    <property type="entry name" value="ABC_transporter-like_ATP-bd"/>
</dbReference>
<keyword evidence="3" id="KW-0536">Nodulation</keyword>
<dbReference type="InterPro" id="IPR017871">
    <property type="entry name" value="ABC_transporter-like_CS"/>
</dbReference>
<comment type="similarity">
    <text evidence="1">Belongs to the ABC transporter superfamily.</text>
</comment>
<comment type="caution">
    <text evidence="7">The sequence shown here is derived from an EMBL/GenBank/DDBJ whole genome shotgun (WGS) entry which is preliminary data.</text>
</comment>
<accession>A0A4Q0T9P3</accession>
<dbReference type="InterPro" id="IPR027417">
    <property type="entry name" value="P-loop_NTPase"/>
</dbReference>
<dbReference type="RefSeq" id="WP_128912711.1">
    <property type="nucleotide sequence ID" value="NZ_RDSM01000001.1"/>
</dbReference>
<keyword evidence="8" id="KW-1185">Reference proteome</keyword>
<dbReference type="EMBL" id="RDSM01000001">
    <property type="protein sequence ID" value="RXH58779.1"/>
    <property type="molecule type" value="Genomic_DNA"/>
</dbReference>
<reference evidence="7 8" key="1">
    <citation type="submission" date="2018-11" db="EMBL/GenBank/DDBJ databases">
        <authorList>
            <person name="Mardanov A.V."/>
            <person name="Ravin N.V."/>
            <person name="Dedysh S.N."/>
        </authorList>
    </citation>
    <scope>NUCLEOTIDE SEQUENCE [LARGE SCALE GENOMIC DNA]</scope>
    <source>
        <strain evidence="7 8">AF10</strain>
    </source>
</reference>
<evidence type="ECO:0000256" key="3">
    <source>
        <dbReference type="ARBA" id="ARBA00022458"/>
    </source>
</evidence>
<name>A0A4Q0T9P3_9BACT</name>
<dbReference type="CDD" id="cd03230">
    <property type="entry name" value="ABC_DR_subfamily_A"/>
    <property type="match status" value="1"/>
</dbReference>
<sequence length="259" mass="28323">MLSIQHLTKRYRGIPAIDDVSFDVAPGEIVGYLGPNGSGKSTTVKIITGILEPSAGRVLFDGRDIREDMTSFRAGLGYVPEEAHVYTHLSGLEYLQLVGRLRGMQEKPLEAKGTRLLELLGLQSWRHSPITAYSKGMKQRVLIAAALLHDPRLLIFDEPLSGLDVVSARLFKDLLVELSAQGKTVLYISHVLEVVEQVCDRVIVIAKGKILADAPPGDLTRMMHLPSLERVFAELVQQQDTKAVARDLVAAMAVGAIHG</sequence>
<dbReference type="OrthoDB" id="9804819at2"/>
<evidence type="ECO:0000313" key="8">
    <source>
        <dbReference type="Proteomes" id="UP000289437"/>
    </source>
</evidence>
<dbReference type="PANTHER" id="PTHR42711">
    <property type="entry name" value="ABC TRANSPORTER ATP-BINDING PROTEIN"/>
    <property type="match status" value="1"/>
</dbReference>
<dbReference type="Gene3D" id="3.40.50.300">
    <property type="entry name" value="P-loop containing nucleotide triphosphate hydrolases"/>
    <property type="match status" value="1"/>
</dbReference>
<dbReference type="Proteomes" id="UP000289437">
    <property type="component" value="Unassembled WGS sequence"/>
</dbReference>
<dbReference type="PANTHER" id="PTHR42711:SF5">
    <property type="entry name" value="ABC TRANSPORTER ATP-BINDING PROTEIN NATA"/>
    <property type="match status" value="1"/>
</dbReference>
<dbReference type="AlphaFoldDB" id="A0A4Q0T9P3"/>
<keyword evidence="5 7" id="KW-0067">ATP-binding</keyword>
<evidence type="ECO:0000256" key="5">
    <source>
        <dbReference type="ARBA" id="ARBA00022840"/>
    </source>
</evidence>
<protein>
    <submittedName>
        <fullName evidence="7">ABC transporter, ATP-binding protein</fullName>
    </submittedName>
</protein>
<dbReference type="InterPro" id="IPR003593">
    <property type="entry name" value="AAA+_ATPase"/>
</dbReference>
<evidence type="ECO:0000313" key="7">
    <source>
        <dbReference type="EMBL" id="RXH58779.1"/>
    </source>
</evidence>
<dbReference type="InterPro" id="IPR050763">
    <property type="entry name" value="ABC_transporter_ATP-binding"/>
</dbReference>
<keyword evidence="4" id="KW-0547">Nucleotide-binding</keyword>